<dbReference type="Proteomes" id="UP000178851">
    <property type="component" value="Unassembled WGS sequence"/>
</dbReference>
<dbReference type="InterPro" id="IPR051319">
    <property type="entry name" value="Oligoribo/pAp-PDE_c-di-AMP_PDE"/>
</dbReference>
<dbReference type="Gene3D" id="3.90.1640.10">
    <property type="entry name" value="inorganic pyrophosphatase (n-terminal core)"/>
    <property type="match status" value="1"/>
</dbReference>
<dbReference type="AlphaFoldDB" id="A0A1F7YKE7"/>
<organism evidence="2 3">
    <name type="scientific">Candidatus Woesebacteria bacterium RIFCSPHIGHO2_01_FULL_39_28</name>
    <dbReference type="NCBI Taxonomy" id="1802496"/>
    <lineage>
        <taxon>Bacteria</taxon>
        <taxon>Candidatus Woeseibacteriota</taxon>
    </lineage>
</organism>
<evidence type="ECO:0000256" key="1">
    <source>
        <dbReference type="SAM" id="MobiDB-lite"/>
    </source>
</evidence>
<reference evidence="2 3" key="1">
    <citation type="journal article" date="2016" name="Nat. Commun.">
        <title>Thousands of microbial genomes shed light on interconnected biogeochemical processes in an aquifer system.</title>
        <authorList>
            <person name="Anantharaman K."/>
            <person name="Brown C.T."/>
            <person name="Hug L.A."/>
            <person name="Sharon I."/>
            <person name="Castelle C.J."/>
            <person name="Probst A.J."/>
            <person name="Thomas B.C."/>
            <person name="Singh A."/>
            <person name="Wilkins M.J."/>
            <person name="Karaoz U."/>
            <person name="Brodie E.L."/>
            <person name="Williams K.H."/>
            <person name="Hubbard S.S."/>
            <person name="Banfield J.F."/>
        </authorList>
    </citation>
    <scope>NUCLEOTIDE SEQUENCE [LARGE SCALE GENOMIC DNA]</scope>
</reference>
<dbReference type="SUPFAM" id="SSF64182">
    <property type="entry name" value="DHH phosphoesterases"/>
    <property type="match status" value="1"/>
</dbReference>
<feature type="region of interest" description="Disordered" evidence="1">
    <location>
        <begin position="242"/>
        <end position="293"/>
    </location>
</feature>
<proteinExistence type="predicted"/>
<dbReference type="EMBL" id="MGGI01000003">
    <property type="protein sequence ID" value="OGM27670.1"/>
    <property type="molecule type" value="Genomic_DNA"/>
</dbReference>
<sequence length="293" mass="31706">MKNSFASLVENSKSILILLPLSPQFDHVAAGLGLYLALNGVKEASIACSSPMVVEFNRLVGVNKIGTSLGDKNLTIKFVNYDANAVDRVSADIENGEFKLTVIPKPGISSPKKDQLDLVYSGVSADMAVLVGGEHEGHFPVLSGKEIQPQKIIHIGIREINLSQSFRVLSFARPASSISEIIASLIKESGFNLDADVATNLLMGIEEGSKRFTHPMVNSETFEILAHLMKLGGRRVNLPQFQPAHFPPGSIPGEVPLEPEKKENASREVKEESPKDWSRPPKIYTGTGGIPIS</sequence>
<evidence type="ECO:0000313" key="2">
    <source>
        <dbReference type="EMBL" id="OGM27670.1"/>
    </source>
</evidence>
<accession>A0A1F7YKE7</accession>
<evidence type="ECO:0000313" key="3">
    <source>
        <dbReference type="Proteomes" id="UP000178851"/>
    </source>
</evidence>
<feature type="compositionally biased region" description="Basic and acidic residues" evidence="1">
    <location>
        <begin position="258"/>
        <end position="279"/>
    </location>
</feature>
<protein>
    <submittedName>
        <fullName evidence="2">Uncharacterized protein</fullName>
    </submittedName>
</protein>
<gene>
    <name evidence="2" type="ORF">A2627_04495</name>
</gene>
<dbReference type="InterPro" id="IPR038763">
    <property type="entry name" value="DHH_sf"/>
</dbReference>
<dbReference type="PANTHER" id="PTHR47618:SF1">
    <property type="entry name" value="BIFUNCTIONAL OLIGORIBONUCLEASE AND PAP PHOSPHATASE NRNA"/>
    <property type="match status" value="1"/>
</dbReference>
<comment type="caution">
    <text evidence="2">The sequence shown here is derived from an EMBL/GenBank/DDBJ whole genome shotgun (WGS) entry which is preliminary data.</text>
</comment>
<name>A0A1F7YKE7_9BACT</name>
<dbReference type="PANTHER" id="PTHR47618">
    <property type="entry name" value="BIFUNCTIONAL OLIGORIBONUCLEASE AND PAP PHOSPHATASE NRNA"/>
    <property type="match status" value="1"/>
</dbReference>